<protein>
    <submittedName>
        <fullName evidence="1">Uncharacterized protein</fullName>
    </submittedName>
</protein>
<comment type="caution">
    <text evidence="1">The sequence shown here is derived from an EMBL/GenBank/DDBJ whole genome shotgun (WGS) entry which is preliminary data.</text>
</comment>
<organism evidence="1 2">
    <name type="scientific">Clostridium neuense</name>
    <dbReference type="NCBI Taxonomy" id="1728934"/>
    <lineage>
        <taxon>Bacteria</taxon>
        <taxon>Bacillati</taxon>
        <taxon>Bacillota</taxon>
        <taxon>Clostridia</taxon>
        <taxon>Eubacteriales</taxon>
        <taxon>Clostridiaceae</taxon>
        <taxon>Clostridium</taxon>
    </lineage>
</organism>
<evidence type="ECO:0000313" key="2">
    <source>
        <dbReference type="Proteomes" id="UP001623592"/>
    </source>
</evidence>
<keyword evidence="2" id="KW-1185">Reference proteome</keyword>
<dbReference type="EMBL" id="JBJIAA010000033">
    <property type="protein sequence ID" value="MFL0253319.1"/>
    <property type="molecule type" value="Genomic_DNA"/>
</dbReference>
<accession>A0ABW8TQQ1</accession>
<dbReference type="RefSeq" id="WP_406789989.1">
    <property type="nucleotide sequence ID" value="NZ_JBJIAA010000033.1"/>
</dbReference>
<gene>
    <name evidence="1" type="ORF">ACJDT4_23205</name>
</gene>
<evidence type="ECO:0000313" key="1">
    <source>
        <dbReference type="EMBL" id="MFL0253319.1"/>
    </source>
</evidence>
<proteinExistence type="predicted"/>
<reference evidence="1 2" key="1">
    <citation type="submission" date="2024-11" db="EMBL/GenBank/DDBJ databases">
        <authorList>
            <person name="Heng Y.C."/>
            <person name="Lim A.C.H."/>
            <person name="Lee J.K.Y."/>
            <person name="Kittelmann S."/>
        </authorList>
    </citation>
    <scope>NUCLEOTIDE SEQUENCE [LARGE SCALE GENOMIC DNA]</scope>
    <source>
        <strain evidence="1 2">WILCCON 0114</strain>
    </source>
</reference>
<name>A0ABW8TQQ1_9CLOT</name>
<sequence>MKVIKGNLLDDGLILLNNTTEEWTKLFKRKFEIEHYEEIYYPQYEQYNRMFWIVKRN</sequence>
<dbReference type="Proteomes" id="UP001623592">
    <property type="component" value="Unassembled WGS sequence"/>
</dbReference>